<dbReference type="Gene3D" id="3.40.50.850">
    <property type="entry name" value="Isochorismatase-like"/>
    <property type="match status" value="1"/>
</dbReference>
<sequence length="231" mass="25600">MFRLLSIALAVFGALASVSGFTYNRLDKDNAALLMVDHQSGLFQLVHDIEPIQFRNNVFALSALGNIMNLTTVLSTSAQTGLNGPLPLQILNDHPNATLVMRPGQVDAWDNEDFQNAVYATNKTQLILAGITTDVCVAFLALSLAEAGFDVFVVRDASGTFDQVTAELAYDRMRQSPNIQVLSLFAVAFELLRDWRTPPGAPYWTEWFAQYFTEIDMLNRAHNYAANITSF</sequence>
<name>A0A165D929_9BASI</name>
<dbReference type="AlphaFoldDB" id="A0A165D929"/>
<keyword evidence="2" id="KW-0732">Signal</keyword>
<comment type="similarity">
    <text evidence="1">Belongs to the isochorismatase family.</text>
</comment>
<dbReference type="InParanoid" id="A0A165D929"/>
<feature type="chain" id="PRO_5007856432" evidence="2">
    <location>
        <begin position="21"/>
        <end position="231"/>
    </location>
</feature>
<gene>
    <name evidence="4" type="ORF">CALCODRAFT_525436</name>
</gene>
<accession>A0A165D929</accession>
<proteinExistence type="inferred from homology"/>
<organism evidence="4 5">
    <name type="scientific">Calocera cornea HHB12733</name>
    <dbReference type="NCBI Taxonomy" id="1353952"/>
    <lineage>
        <taxon>Eukaryota</taxon>
        <taxon>Fungi</taxon>
        <taxon>Dikarya</taxon>
        <taxon>Basidiomycota</taxon>
        <taxon>Agaricomycotina</taxon>
        <taxon>Dacrymycetes</taxon>
        <taxon>Dacrymycetales</taxon>
        <taxon>Dacrymycetaceae</taxon>
        <taxon>Calocera</taxon>
    </lineage>
</organism>
<dbReference type="InterPro" id="IPR000868">
    <property type="entry name" value="Isochorismatase-like_dom"/>
</dbReference>
<protein>
    <submittedName>
        <fullName evidence="4">YcaC protein</fullName>
    </submittedName>
</protein>
<dbReference type="InterPro" id="IPR053152">
    <property type="entry name" value="Hydrolase_YcaC-like"/>
</dbReference>
<evidence type="ECO:0000313" key="4">
    <source>
        <dbReference type="EMBL" id="KZT52320.1"/>
    </source>
</evidence>
<dbReference type="Pfam" id="PF00857">
    <property type="entry name" value="Isochorismatase"/>
    <property type="match status" value="1"/>
</dbReference>
<dbReference type="PANTHER" id="PTHR43559">
    <property type="entry name" value="HYDROLASE YCAC-RELATED"/>
    <property type="match status" value="1"/>
</dbReference>
<reference evidence="4 5" key="1">
    <citation type="journal article" date="2016" name="Mol. Biol. Evol.">
        <title>Comparative Genomics of Early-Diverging Mushroom-Forming Fungi Provides Insights into the Origins of Lignocellulose Decay Capabilities.</title>
        <authorList>
            <person name="Nagy L.G."/>
            <person name="Riley R."/>
            <person name="Tritt A."/>
            <person name="Adam C."/>
            <person name="Daum C."/>
            <person name="Floudas D."/>
            <person name="Sun H."/>
            <person name="Yadav J.S."/>
            <person name="Pangilinan J."/>
            <person name="Larsson K.H."/>
            <person name="Matsuura K."/>
            <person name="Barry K."/>
            <person name="Labutti K."/>
            <person name="Kuo R."/>
            <person name="Ohm R.A."/>
            <person name="Bhattacharya S.S."/>
            <person name="Shirouzu T."/>
            <person name="Yoshinaga Y."/>
            <person name="Martin F.M."/>
            <person name="Grigoriev I.V."/>
            <person name="Hibbett D.S."/>
        </authorList>
    </citation>
    <scope>NUCLEOTIDE SEQUENCE [LARGE SCALE GENOMIC DNA]</scope>
    <source>
        <strain evidence="4 5">HHB12733</strain>
    </source>
</reference>
<evidence type="ECO:0000313" key="5">
    <source>
        <dbReference type="Proteomes" id="UP000076842"/>
    </source>
</evidence>
<keyword evidence="5" id="KW-1185">Reference proteome</keyword>
<evidence type="ECO:0000259" key="3">
    <source>
        <dbReference type="Pfam" id="PF00857"/>
    </source>
</evidence>
<dbReference type="Proteomes" id="UP000076842">
    <property type="component" value="Unassembled WGS sequence"/>
</dbReference>
<feature type="signal peptide" evidence="2">
    <location>
        <begin position="1"/>
        <end position="20"/>
    </location>
</feature>
<dbReference type="EMBL" id="KV424070">
    <property type="protein sequence ID" value="KZT52320.1"/>
    <property type="molecule type" value="Genomic_DNA"/>
</dbReference>
<dbReference type="InterPro" id="IPR036380">
    <property type="entry name" value="Isochorismatase-like_sf"/>
</dbReference>
<feature type="domain" description="Isochorismatase-like" evidence="3">
    <location>
        <begin position="32"/>
        <end position="176"/>
    </location>
</feature>
<evidence type="ECO:0000256" key="2">
    <source>
        <dbReference type="SAM" id="SignalP"/>
    </source>
</evidence>
<evidence type="ECO:0000256" key="1">
    <source>
        <dbReference type="ARBA" id="ARBA00006336"/>
    </source>
</evidence>
<dbReference type="SUPFAM" id="SSF52499">
    <property type="entry name" value="Isochorismatase-like hydrolases"/>
    <property type="match status" value="1"/>
</dbReference>
<dbReference type="OrthoDB" id="245563at2759"/>
<dbReference type="PANTHER" id="PTHR43559:SF3">
    <property type="entry name" value="HYDROLASE YCAC-RELATED"/>
    <property type="match status" value="1"/>
</dbReference>